<keyword evidence="10" id="KW-1185">Reference proteome</keyword>
<feature type="transmembrane region" description="Helical" evidence="7">
    <location>
        <begin position="223"/>
        <end position="240"/>
    </location>
</feature>
<feature type="transmembrane region" description="Helical" evidence="7">
    <location>
        <begin position="329"/>
        <end position="347"/>
    </location>
</feature>
<dbReference type="InterPro" id="IPR020846">
    <property type="entry name" value="MFS_dom"/>
</dbReference>
<dbReference type="PANTHER" id="PTHR42718:SF46">
    <property type="entry name" value="BLR6921 PROTEIN"/>
    <property type="match status" value="1"/>
</dbReference>
<gene>
    <name evidence="9" type="ORF">CM19_11360</name>
</gene>
<feature type="transmembrane region" description="Helical" evidence="7">
    <location>
        <begin position="73"/>
        <end position="96"/>
    </location>
</feature>
<keyword evidence="2" id="KW-0813">Transport</keyword>
<keyword evidence="6 7" id="KW-0472">Membrane</keyword>
<dbReference type="Gene3D" id="1.20.1720.10">
    <property type="entry name" value="Multidrug resistance protein D"/>
    <property type="match status" value="1"/>
</dbReference>
<dbReference type="RefSeq" id="WP_048100442.1">
    <property type="nucleotide sequence ID" value="NZ_JFZT01000057.1"/>
</dbReference>
<feature type="transmembrane region" description="Helical" evidence="7">
    <location>
        <begin position="401"/>
        <end position="420"/>
    </location>
</feature>
<evidence type="ECO:0000256" key="3">
    <source>
        <dbReference type="ARBA" id="ARBA00022475"/>
    </source>
</evidence>
<dbReference type="GO" id="GO:0022857">
    <property type="term" value="F:transmembrane transporter activity"/>
    <property type="evidence" value="ECO:0007669"/>
    <property type="project" value="InterPro"/>
</dbReference>
<feature type="transmembrane region" description="Helical" evidence="7">
    <location>
        <begin position="193"/>
        <end position="211"/>
    </location>
</feature>
<dbReference type="SUPFAM" id="SSF103473">
    <property type="entry name" value="MFS general substrate transporter"/>
    <property type="match status" value="1"/>
</dbReference>
<evidence type="ECO:0000313" key="10">
    <source>
        <dbReference type="Proteomes" id="UP000024332"/>
    </source>
</evidence>
<comment type="subcellular location">
    <subcellularLocation>
        <location evidence="1">Cell membrane</location>
        <topology evidence="1">Multi-pass membrane protein</topology>
    </subcellularLocation>
</comment>
<feature type="transmembrane region" description="Helical" evidence="7">
    <location>
        <begin position="102"/>
        <end position="122"/>
    </location>
</feature>
<evidence type="ECO:0000256" key="6">
    <source>
        <dbReference type="ARBA" id="ARBA00023136"/>
    </source>
</evidence>
<dbReference type="OrthoDB" id="117970at2157"/>
<dbReference type="CDD" id="cd17504">
    <property type="entry name" value="MFS_MMR_MDR_like"/>
    <property type="match status" value="1"/>
</dbReference>
<dbReference type="Proteomes" id="UP000024332">
    <property type="component" value="Unassembled WGS sequence"/>
</dbReference>
<dbReference type="EMBL" id="JFZT01000057">
    <property type="protein sequence ID" value="EZQ02060.1"/>
    <property type="molecule type" value="Genomic_DNA"/>
</dbReference>
<evidence type="ECO:0000256" key="2">
    <source>
        <dbReference type="ARBA" id="ARBA00022448"/>
    </source>
</evidence>
<evidence type="ECO:0000256" key="5">
    <source>
        <dbReference type="ARBA" id="ARBA00022989"/>
    </source>
</evidence>
<name>A0A031LKP0_9CREN</name>
<dbReference type="InterPro" id="IPR011701">
    <property type="entry name" value="MFS"/>
</dbReference>
<keyword evidence="4 7" id="KW-0812">Transmembrane</keyword>
<feature type="transmembrane region" description="Helical" evidence="7">
    <location>
        <begin position="39"/>
        <end position="61"/>
    </location>
</feature>
<proteinExistence type="predicted"/>
<evidence type="ECO:0000256" key="7">
    <source>
        <dbReference type="SAM" id="Phobius"/>
    </source>
</evidence>
<evidence type="ECO:0000313" key="9">
    <source>
        <dbReference type="EMBL" id="EZQ02060.1"/>
    </source>
</evidence>
<feature type="transmembrane region" description="Helical" evidence="7">
    <location>
        <begin position="134"/>
        <end position="154"/>
    </location>
</feature>
<feature type="transmembrane region" description="Helical" evidence="7">
    <location>
        <begin position="296"/>
        <end position="317"/>
    </location>
</feature>
<feature type="transmembrane region" description="Helical" evidence="7">
    <location>
        <begin position="359"/>
        <end position="380"/>
    </location>
</feature>
<dbReference type="AlphaFoldDB" id="A0A031LKP0"/>
<feature type="domain" description="Major facilitator superfamily (MFS) profile" evidence="8">
    <location>
        <begin position="7"/>
        <end position="460"/>
    </location>
</feature>
<organism evidence="9 10">
    <name type="scientific">Candidatus Acidianus copahuensis</name>
    <dbReference type="NCBI Taxonomy" id="1160895"/>
    <lineage>
        <taxon>Archaea</taxon>
        <taxon>Thermoproteota</taxon>
        <taxon>Thermoprotei</taxon>
        <taxon>Sulfolobales</taxon>
        <taxon>Sulfolobaceae</taxon>
        <taxon>Acidianus</taxon>
    </lineage>
</organism>
<keyword evidence="3" id="KW-1003">Cell membrane</keyword>
<evidence type="ECO:0000259" key="8">
    <source>
        <dbReference type="PROSITE" id="PS50850"/>
    </source>
</evidence>
<keyword evidence="5 7" id="KW-1133">Transmembrane helix</keyword>
<feature type="transmembrane region" description="Helical" evidence="7">
    <location>
        <begin position="261"/>
        <end position="284"/>
    </location>
</feature>
<evidence type="ECO:0000256" key="4">
    <source>
        <dbReference type="ARBA" id="ARBA00022692"/>
    </source>
</evidence>
<dbReference type="InterPro" id="IPR036259">
    <property type="entry name" value="MFS_trans_sf"/>
</dbReference>
<comment type="caution">
    <text evidence="9">The sequence shown here is derived from an EMBL/GenBank/DDBJ whole genome shotgun (WGS) entry which is preliminary data.</text>
</comment>
<sequence>MDSKIRTLIILSLMLLIINYVETMVVPALPKIEKDFSISAALAGWITSAYMVVAAATSPLMGKLSDTFGKKRMYIVAIGFYIIAVATAGFSQNIWMLIAARAIQGVGFSVFPIAIAIISDIFPREKVAFAQGILSAMIGIGPALGLLLGSYVVQDLGWPYAFHTAAILSMILFIISIIYIPHTGHRLKEKVDYIGATLIGIASVMSLVYITEAPSIGWLSMENLTLLILGGIFFIAFFLYERRAKEPLLKLDLFKIRNFAVANIVGLISGVGMFMVFIFLVYYAQLPAPYGLGLSIIQSGLLMSPVALGMVIFGPILGKIMPKTGPKPLLILGSVLSAISYVMLLVHRSTTIDVLEDGFISSVGLVAVIVPLVNMVAVSLPDQYRTTGLGMNTLMRTMGGAAGPVVATALMDTYQVPIVTMINNQPYVFGFVPGSTAFDYIAIVGIGIMILTLIGSLWTKNYKFSNKLTRNIENEIMASKQSDA</sequence>
<dbReference type="PROSITE" id="PS50850">
    <property type="entry name" value="MFS"/>
    <property type="match status" value="1"/>
</dbReference>
<evidence type="ECO:0000256" key="1">
    <source>
        <dbReference type="ARBA" id="ARBA00004651"/>
    </source>
</evidence>
<dbReference type="PANTHER" id="PTHR42718">
    <property type="entry name" value="MAJOR FACILITATOR SUPERFAMILY MULTIDRUG TRANSPORTER MFSC"/>
    <property type="match status" value="1"/>
</dbReference>
<feature type="transmembrane region" description="Helical" evidence="7">
    <location>
        <begin position="440"/>
        <end position="458"/>
    </location>
</feature>
<dbReference type="Gene3D" id="1.20.1250.20">
    <property type="entry name" value="MFS general substrate transporter like domains"/>
    <property type="match status" value="1"/>
</dbReference>
<reference evidence="9 10" key="1">
    <citation type="submission" date="2014-03" db="EMBL/GenBank/DDBJ databases">
        <title>Draft genome sequence of the novel thermoacidophilic archaea Acidianus copahuensis ALE1 strain, isolated from Copahue volcanic area in Neuquen Argentina.</title>
        <authorList>
            <person name="Urbieta M.S."/>
            <person name="Rascovan N."/>
            <person name="Castro C."/>
            <person name="Revale S."/>
            <person name="Giaveno M.A."/>
            <person name="Vazquez M.P."/>
            <person name="Donati E.R."/>
        </authorList>
    </citation>
    <scope>NUCLEOTIDE SEQUENCE [LARGE SCALE GENOMIC DNA]</scope>
    <source>
        <strain evidence="9 10">ALE1</strain>
    </source>
</reference>
<feature type="transmembrane region" description="Helical" evidence="7">
    <location>
        <begin position="160"/>
        <end position="181"/>
    </location>
</feature>
<dbReference type="GO" id="GO:0005886">
    <property type="term" value="C:plasma membrane"/>
    <property type="evidence" value="ECO:0007669"/>
    <property type="project" value="UniProtKB-SubCell"/>
</dbReference>
<accession>A0A031LKP0</accession>
<dbReference type="Pfam" id="PF07690">
    <property type="entry name" value="MFS_1"/>
    <property type="match status" value="1"/>
</dbReference>
<protein>
    <submittedName>
        <fullName evidence="9">MFS transporter</fullName>
    </submittedName>
</protein>